<comment type="caution">
    <text evidence="2">The sequence shown here is derived from an EMBL/GenBank/DDBJ whole genome shotgun (WGS) entry which is preliminary data.</text>
</comment>
<organism evidence="2 3">
    <name type="scientific">Pichia californica</name>
    <dbReference type="NCBI Taxonomy" id="460514"/>
    <lineage>
        <taxon>Eukaryota</taxon>
        <taxon>Fungi</taxon>
        <taxon>Dikarya</taxon>
        <taxon>Ascomycota</taxon>
        <taxon>Saccharomycotina</taxon>
        <taxon>Pichiomycetes</taxon>
        <taxon>Pichiales</taxon>
        <taxon>Pichiaceae</taxon>
        <taxon>Pichia</taxon>
    </lineage>
</organism>
<accession>A0A9P6WFK5</accession>
<name>A0A9P6WFK5_9ASCO</name>
<evidence type="ECO:0000313" key="3">
    <source>
        <dbReference type="Proteomes" id="UP000697127"/>
    </source>
</evidence>
<dbReference type="OrthoDB" id="3994406at2759"/>
<dbReference type="InterPro" id="IPR008011">
    <property type="entry name" value="Complex1_LYR_dom"/>
</dbReference>
<feature type="non-terminal residue" evidence="2">
    <location>
        <position position="1"/>
    </location>
</feature>
<keyword evidence="3" id="KW-1185">Reference proteome</keyword>
<dbReference type="Pfam" id="PF05347">
    <property type="entry name" value="Complex1_LYR"/>
    <property type="match status" value="1"/>
</dbReference>
<feature type="domain" description="Complex 1 LYR protein" evidence="1">
    <location>
        <begin position="2"/>
        <end position="41"/>
    </location>
</feature>
<reference evidence="2" key="1">
    <citation type="submission" date="2020-11" db="EMBL/GenBank/DDBJ databases">
        <title>Kefir isolates.</title>
        <authorList>
            <person name="Marcisauskas S."/>
            <person name="Kim Y."/>
            <person name="Blasche S."/>
        </authorList>
    </citation>
    <scope>NUCLEOTIDE SEQUENCE</scope>
    <source>
        <strain evidence="2">Olga-1</strain>
    </source>
</reference>
<gene>
    <name evidence="2" type="ORF">C6P40_004650</name>
</gene>
<sequence>ENRANWIRYIHEEFGKYRQVPRRDFATVEHLLRLGHRRYEMYSDPSIKNVK</sequence>
<dbReference type="EMBL" id="PUHW01000666">
    <property type="protein sequence ID" value="KAG0686274.1"/>
    <property type="molecule type" value="Genomic_DNA"/>
</dbReference>
<protein>
    <recommendedName>
        <fullName evidence="1">Complex 1 LYR protein domain-containing protein</fullName>
    </recommendedName>
</protein>
<dbReference type="Proteomes" id="UP000697127">
    <property type="component" value="Unassembled WGS sequence"/>
</dbReference>
<dbReference type="AlphaFoldDB" id="A0A9P6WFK5"/>
<proteinExistence type="predicted"/>
<evidence type="ECO:0000259" key="1">
    <source>
        <dbReference type="Pfam" id="PF05347"/>
    </source>
</evidence>
<evidence type="ECO:0000313" key="2">
    <source>
        <dbReference type="EMBL" id="KAG0686274.1"/>
    </source>
</evidence>